<reference evidence="3" key="2">
    <citation type="submission" date="2025-09" db="UniProtKB">
        <authorList>
            <consortium name="Ensembl"/>
        </authorList>
    </citation>
    <scope>IDENTIFICATION</scope>
</reference>
<sequence>MAANEKPSDIIRKARRKLTDVLQTDPEAVLSAVDAHLLITEREYFTLSQINDPQKLMVTLIETVLKKGELAHEQFLDCMENLQHTFPGLEPISEYLEDEPNTSSKKGNEAESPESDASSEKGNGAESPEVTTSSAKGNRAEIPEATASSGKGKESEILEASATSENRKGKGVKSPEVPLTSEKENSEGLFILNILEFNF</sequence>
<dbReference type="InterPro" id="IPR052685">
    <property type="entry name" value="Apoptosis_Repressor_CARD"/>
</dbReference>
<dbReference type="PANTHER" id="PTHR22797:SF36">
    <property type="entry name" value="CASPASE RECRUITMENT DOMAIN-CONTAINING PROTEIN 6"/>
    <property type="match status" value="1"/>
</dbReference>
<dbReference type="PROSITE" id="PS50209">
    <property type="entry name" value="CARD"/>
    <property type="match status" value="1"/>
</dbReference>
<name>A0A8C3FI26_CHRPI</name>
<dbReference type="Ensembl" id="ENSCPBT00000007213.1">
    <property type="protein sequence ID" value="ENSCPBP00000005943.1"/>
    <property type="gene ID" value="ENSCPBG00000004752.1"/>
</dbReference>
<dbReference type="AlphaFoldDB" id="A0A8C3FI26"/>
<dbReference type="GeneTree" id="ENSGT00950000185058"/>
<dbReference type="Gene3D" id="1.10.533.10">
    <property type="entry name" value="Death Domain, Fas"/>
    <property type="match status" value="1"/>
</dbReference>
<feature type="domain" description="CARD" evidence="2">
    <location>
        <begin position="3"/>
        <end position="81"/>
    </location>
</feature>
<dbReference type="Proteomes" id="UP000694380">
    <property type="component" value="Unplaced"/>
</dbReference>
<accession>A0A8C3FI26</accession>
<dbReference type="GO" id="GO:0042981">
    <property type="term" value="P:regulation of apoptotic process"/>
    <property type="evidence" value="ECO:0007669"/>
    <property type="project" value="InterPro"/>
</dbReference>
<dbReference type="PANTHER" id="PTHR22797">
    <property type="entry name" value="CARD6/NUCLEOLAR PROTEIN 3"/>
    <property type="match status" value="1"/>
</dbReference>
<keyword evidence="4" id="KW-1185">Reference proteome</keyword>
<reference evidence="3" key="1">
    <citation type="submission" date="2025-08" db="UniProtKB">
        <authorList>
            <consortium name="Ensembl"/>
        </authorList>
    </citation>
    <scope>IDENTIFICATION</scope>
</reference>
<organism evidence="3 4">
    <name type="scientific">Chrysemys picta bellii</name>
    <name type="common">Western painted turtle</name>
    <name type="synonym">Emys bellii</name>
    <dbReference type="NCBI Taxonomy" id="8478"/>
    <lineage>
        <taxon>Eukaryota</taxon>
        <taxon>Metazoa</taxon>
        <taxon>Chordata</taxon>
        <taxon>Craniata</taxon>
        <taxon>Vertebrata</taxon>
        <taxon>Euteleostomi</taxon>
        <taxon>Archelosauria</taxon>
        <taxon>Testudinata</taxon>
        <taxon>Testudines</taxon>
        <taxon>Cryptodira</taxon>
        <taxon>Durocryptodira</taxon>
        <taxon>Testudinoidea</taxon>
        <taxon>Emydidae</taxon>
        <taxon>Chrysemys</taxon>
    </lineage>
</organism>
<evidence type="ECO:0000259" key="2">
    <source>
        <dbReference type="PROSITE" id="PS50209"/>
    </source>
</evidence>
<protein>
    <recommendedName>
        <fullName evidence="2">CARD domain-containing protein</fullName>
    </recommendedName>
</protein>
<feature type="region of interest" description="Disordered" evidence="1">
    <location>
        <begin position="94"/>
        <end position="184"/>
    </location>
</feature>
<dbReference type="InterPro" id="IPR011029">
    <property type="entry name" value="DEATH-like_dom_sf"/>
</dbReference>
<proteinExistence type="predicted"/>
<evidence type="ECO:0000313" key="4">
    <source>
        <dbReference type="Proteomes" id="UP000694380"/>
    </source>
</evidence>
<evidence type="ECO:0000313" key="3">
    <source>
        <dbReference type="Ensembl" id="ENSCPBP00000005943.1"/>
    </source>
</evidence>
<dbReference type="SUPFAM" id="SSF47986">
    <property type="entry name" value="DEATH domain"/>
    <property type="match status" value="1"/>
</dbReference>
<evidence type="ECO:0000256" key="1">
    <source>
        <dbReference type="SAM" id="MobiDB-lite"/>
    </source>
</evidence>
<dbReference type="InterPro" id="IPR001315">
    <property type="entry name" value="CARD"/>
</dbReference>